<dbReference type="AlphaFoldDB" id="A0AA41YMC0"/>
<feature type="transmembrane region" description="Helical" evidence="1">
    <location>
        <begin position="210"/>
        <end position="231"/>
    </location>
</feature>
<protein>
    <submittedName>
        <fullName evidence="2">Uncharacterized protein</fullName>
    </submittedName>
</protein>
<feature type="transmembrane region" description="Helical" evidence="1">
    <location>
        <begin position="178"/>
        <end position="198"/>
    </location>
</feature>
<feature type="transmembrane region" description="Helical" evidence="1">
    <location>
        <begin position="34"/>
        <end position="54"/>
    </location>
</feature>
<feature type="transmembrane region" description="Helical" evidence="1">
    <location>
        <begin position="60"/>
        <end position="85"/>
    </location>
</feature>
<reference evidence="2" key="1">
    <citation type="submission" date="2022-09" db="EMBL/GenBank/DDBJ databases">
        <title>Rhodovastum sp. nov. RN2-1 isolated from soil in Seongnam, South Korea.</title>
        <authorList>
            <person name="Le N.T."/>
        </authorList>
    </citation>
    <scope>NUCLEOTIDE SEQUENCE</scope>
    <source>
        <strain evidence="2">RN2-1</strain>
    </source>
</reference>
<organism evidence="2 3">
    <name type="scientific">Limobrevibacterium gyesilva</name>
    <dbReference type="NCBI Taxonomy" id="2991712"/>
    <lineage>
        <taxon>Bacteria</taxon>
        <taxon>Pseudomonadati</taxon>
        <taxon>Pseudomonadota</taxon>
        <taxon>Alphaproteobacteria</taxon>
        <taxon>Acetobacterales</taxon>
        <taxon>Acetobacteraceae</taxon>
        <taxon>Limobrevibacterium</taxon>
    </lineage>
</organism>
<feature type="transmembrane region" description="Helical" evidence="1">
    <location>
        <begin position="92"/>
        <end position="110"/>
    </location>
</feature>
<dbReference type="EMBL" id="JAPDNT010000020">
    <property type="protein sequence ID" value="MCW3476541.1"/>
    <property type="molecule type" value="Genomic_DNA"/>
</dbReference>
<feature type="transmembrane region" description="Helical" evidence="1">
    <location>
        <begin position="116"/>
        <end position="134"/>
    </location>
</feature>
<name>A0AA41YMC0_9PROT</name>
<feature type="transmembrane region" description="Helical" evidence="1">
    <location>
        <begin position="237"/>
        <end position="258"/>
    </location>
</feature>
<evidence type="ECO:0000313" key="3">
    <source>
        <dbReference type="Proteomes" id="UP001165679"/>
    </source>
</evidence>
<proteinExistence type="predicted"/>
<evidence type="ECO:0000313" key="2">
    <source>
        <dbReference type="EMBL" id="MCW3476541.1"/>
    </source>
</evidence>
<reference evidence="2" key="2">
    <citation type="submission" date="2022-10" db="EMBL/GenBank/DDBJ databases">
        <authorList>
            <person name="Trinh H.N."/>
        </authorList>
    </citation>
    <scope>NUCLEOTIDE SEQUENCE</scope>
    <source>
        <strain evidence="2">RN2-1</strain>
    </source>
</reference>
<accession>A0AA41YMC0</accession>
<gene>
    <name evidence="2" type="ORF">OL599_18415</name>
</gene>
<sequence length="268" mass="26756">MLDPIWTGLAIRMAAAAGVVVLACLLVERTGPLAGAMIATLPVSAGPAYVFLAMEHGPAFVAASALGSLAALAATAVFVTTYTLLARRRHGLAVTLGSAFLAWGLAVAIVRPAATTLPFALALDVLVFAACYSLTRAARAAPPALRAASRHWDIPVRALAAMGLVGAVLVIGRVLGPAAAGIAALAPVVLGSLGLLLYPRLGGPGTATVLANTLPGLMGNAVAVAVLNQTAVGLGSLWSLLLALAICVVWNAGLLTIAGMQGRKAGLP</sequence>
<evidence type="ECO:0000256" key="1">
    <source>
        <dbReference type="SAM" id="Phobius"/>
    </source>
</evidence>
<comment type="caution">
    <text evidence="2">The sequence shown here is derived from an EMBL/GenBank/DDBJ whole genome shotgun (WGS) entry which is preliminary data.</text>
</comment>
<feature type="transmembrane region" description="Helical" evidence="1">
    <location>
        <begin position="154"/>
        <end position="172"/>
    </location>
</feature>
<keyword evidence="1" id="KW-1133">Transmembrane helix</keyword>
<keyword evidence="1" id="KW-0472">Membrane</keyword>
<keyword evidence="3" id="KW-1185">Reference proteome</keyword>
<feature type="transmembrane region" description="Helical" evidence="1">
    <location>
        <begin position="6"/>
        <end position="27"/>
    </location>
</feature>
<dbReference type="RefSeq" id="WP_264715344.1">
    <property type="nucleotide sequence ID" value="NZ_JAPDNT010000020.1"/>
</dbReference>
<dbReference type="Proteomes" id="UP001165679">
    <property type="component" value="Unassembled WGS sequence"/>
</dbReference>
<keyword evidence="1" id="KW-0812">Transmembrane</keyword>